<organism evidence="4 5">
    <name type="scientific">Cyclobacterium qasimii</name>
    <dbReference type="NCBI Taxonomy" id="1350429"/>
    <lineage>
        <taxon>Bacteria</taxon>
        <taxon>Pseudomonadati</taxon>
        <taxon>Bacteroidota</taxon>
        <taxon>Cytophagia</taxon>
        <taxon>Cytophagales</taxon>
        <taxon>Cyclobacteriaceae</taxon>
        <taxon>Cyclobacterium</taxon>
    </lineage>
</organism>
<evidence type="ECO:0000259" key="2">
    <source>
        <dbReference type="Pfam" id="PF07632"/>
    </source>
</evidence>
<keyword evidence="5" id="KW-1185">Reference proteome</keyword>
<protein>
    <recommendedName>
        <fullName evidence="6">DUF1593 domain-containing protein</fullName>
    </recommendedName>
</protein>
<reference evidence="4 5" key="1">
    <citation type="submission" date="2019-07" db="EMBL/GenBank/DDBJ databases">
        <title>Whole genome shotgun sequence of Cyclobacterium qasimii NBRC 106168.</title>
        <authorList>
            <person name="Hosoyama A."/>
            <person name="Uohara A."/>
            <person name="Ohji S."/>
            <person name="Ichikawa N."/>
        </authorList>
    </citation>
    <scope>NUCLEOTIDE SEQUENCE [LARGE SCALE GENOMIC DNA]</scope>
    <source>
        <strain evidence="4 5">NBRC 106168</strain>
    </source>
</reference>
<dbReference type="RefSeq" id="WP_020890854.1">
    <property type="nucleotide sequence ID" value="NZ_BJYV01000009.1"/>
</dbReference>
<comment type="caution">
    <text evidence="4">The sequence shown here is derived from an EMBL/GenBank/DDBJ whole genome shotgun (WGS) entry which is preliminary data.</text>
</comment>
<dbReference type="Pfam" id="PF21027">
    <property type="entry name" value="Sde0182_C"/>
    <property type="match status" value="1"/>
</dbReference>
<evidence type="ECO:0008006" key="6">
    <source>
        <dbReference type="Google" id="ProtNLM"/>
    </source>
</evidence>
<feature type="domain" description="Cellulose-binding Sde182 C-terminal" evidence="3">
    <location>
        <begin position="387"/>
        <end position="475"/>
    </location>
</feature>
<dbReference type="Proteomes" id="UP000321301">
    <property type="component" value="Unassembled WGS sequence"/>
</dbReference>
<accession>A0A512CBQ5</accession>
<dbReference type="EMBL" id="BJYV01000009">
    <property type="protein sequence ID" value="GEO21641.1"/>
    <property type="molecule type" value="Genomic_DNA"/>
</dbReference>
<dbReference type="Gene3D" id="3.90.245.10">
    <property type="entry name" value="Ribonucleoside hydrolase-like"/>
    <property type="match status" value="1"/>
</dbReference>
<feature type="chain" id="PRO_5021735685" description="DUF1593 domain-containing protein" evidence="1">
    <location>
        <begin position="27"/>
        <end position="480"/>
    </location>
</feature>
<evidence type="ECO:0000313" key="5">
    <source>
        <dbReference type="Proteomes" id="UP000321301"/>
    </source>
</evidence>
<dbReference type="InterPro" id="IPR013783">
    <property type="entry name" value="Ig-like_fold"/>
</dbReference>
<name>A0A512CBQ5_9BACT</name>
<dbReference type="InterPro" id="IPR048527">
    <property type="entry name" value="Sde182_C"/>
</dbReference>
<dbReference type="InterPro" id="IPR011483">
    <property type="entry name" value="Sde182_NH-like"/>
</dbReference>
<sequence length="480" mass="54845">MKNTPYKRLIYTTLLFFLCSSFFATATVKPRVFVLTDIENEPDDAQSLVRFLLYSNQFDVEGLVATTSTHQRDKTAAWRLKEIVEAYGKVQANLMKHEDGFPTAEYLLSRIKTGLPKYGMTAVGKGNDSEGSEWLIKVVDKEDERPVWVPVWGGANVLGQALWKVRQTRTKEELDRFVSKLRIYAISDQDDSGVWIRNEFPGLFYIVSPGEDYIHSTWNGIGGESYRKYASGADASLAENPWLRKNIMQDHGPLGAQYPEVEYIMEGDTPSFLGLINNGLNVSERPDYGGWGGRYELYKPDFKPYRNFDHQEPEQRAIWTNAIDEVIGNDDRIYINNQATIWRWREAFQNDFAARMDWCVKSYNEANHPPLVKVDKTTNITIHPGEEIQFDASGSTDPDGDSLSYHWFNYKEAGTFWAFNWYKPLTITNPNSAKVTLGIGERIELTKAQTTHLILAVTDNGTPAITRYERIVINILPKIE</sequence>
<feature type="signal peptide" evidence="1">
    <location>
        <begin position="1"/>
        <end position="26"/>
    </location>
</feature>
<dbReference type="Pfam" id="PF07632">
    <property type="entry name" value="Sde182_NH-like"/>
    <property type="match status" value="1"/>
</dbReference>
<proteinExistence type="predicted"/>
<keyword evidence="1" id="KW-0732">Signal</keyword>
<dbReference type="AlphaFoldDB" id="A0A512CBQ5"/>
<dbReference type="SUPFAM" id="SSF53590">
    <property type="entry name" value="Nucleoside hydrolase"/>
    <property type="match status" value="1"/>
</dbReference>
<dbReference type="InterPro" id="IPR036452">
    <property type="entry name" value="Ribo_hydro-like"/>
</dbReference>
<feature type="domain" description="Cellulose-binding Sde182 nucleoside hydrolase-like" evidence="2">
    <location>
        <begin position="31"/>
        <end position="295"/>
    </location>
</feature>
<evidence type="ECO:0000313" key="4">
    <source>
        <dbReference type="EMBL" id="GEO21641.1"/>
    </source>
</evidence>
<evidence type="ECO:0000256" key="1">
    <source>
        <dbReference type="SAM" id="SignalP"/>
    </source>
</evidence>
<dbReference type="Gene3D" id="2.60.40.10">
    <property type="entry name" value="Immunoglobulins"/>
    <property type="match status" value="1"/>
</dbReference>
<gene>
    <name evidence="4" type="ORF">CQA01_21750</name>
</gene>
<dbReference type="GO" id="GO:0016799">
    <property type="term" value="F:hydrolase activity, hydrolyzing N-glycosyl compounds"/>
    <property type="evidence" value="ECO:0007669"/>
    <property type="project" value="InterPro"/>
</dbReference>
<evidence type="ECO:0000259" key="3">
    <source>
        <dbReference type="Pfam" id="PF21027"/>
    </source>
</evidence>